<dbReference type="CDD" id="cd09912">
    <property type="entry name" value="DLP_2"/>
    <property type="match status" value="1"/>
</dbReference>
<keyword evidence="1" id="KW-0175">Coiled coil</keyword>
<dbReference type="InterPro" id="IPR045063">
    <property type="entry name" value="Dynamin_N"/>
</dbReference>
<dbReference type="InterPro" id="IPR051943">
    <property type="entry name" value="TRAFAC_Dynamin-like_GTPase"/>
</dbReference>
<proteinExistence type="predicted"/>
<dbReference type="RefSeq" id="WP_137622023.1">
    <property type="nucleotide sequence ID" value="NZ_NXMA01000004.1"/>
</dbReference>
<dbReference type="SUPFAM" id="SSF52540">
    <property type="entry name" value="P-loop containing nucleoside triphosphate hydrolases"/>
    <property type="match status" value="1"/>
</dbReference>
<feature type="domain" description="Dynamin N-terminal" evidence="2">
    <location>
        <begin position="165"/>
        <end position="359"/>
    </location>
</feature>
<keyword evidence="4" id="KW-1185">Reference proteome</keyword>
<organism evidence="3 4">
    <name type="scientific">Campylobacter aviculae</name>
    <dbReference type="NCBI Taxonomy" id="2510190"/>
    <lineage>
        <taxon>Bacteria</taxon>
        <taxon>Pseudomonadati</taxon>
        <taxon>Campylobacterota</taxon>
        <taxon>Epsilonproteobacteria</taxon>
        <taxon>Campylobacterales</taxon>
        <taxon>Campylobacteraceae</taxon>
        <taxon>Campylobacter</taxon>
    </lineage>
</organism>
<protein>
    <submittedName>
        <fullName evidence="3">ATP-binding protein</fullName>
    </submittedName>
</protein>
<dbReference type="Proteomes" id="UP000310353">
    <property type="component" value="Unassembled WGS sequence"/>
</dbReference>
<keyword evidence="3" id="KW-0067">ATP-binding</keyword>
<evidence type="ECO:0000313" key="3">
    <source>
        <dbReference type="EMBL" id="TKX32658.1"/>
    </source>
</evidence>
<reference evidence="3 4" key="1">
    <citation type="submission" date="2018-05" db="EMBL/GenBank/DDBJ databases">
        <title>Novel Campyloabacter and Helicobacter Species and Strains.</title>
        <authorList>
            <person name="Mannion A.J."/>
            <person name="Shen Z."/>
            <person name="Fox J.G."/>
        </authorList>
    </citation>
    <scope>NUCLEOTIDE SEQUENCE [LARGE SCALE GENOMIC DNA]</scope>
    <source>
        <strain evidence="4">MIT17-670</strain>
    </source>
</reference>
<name>A0A4U7BKW5_9BACT</name>
<evidence type="ECO:0000256" key="1">
    <source>
        <dbReference type="SAM" id="Coils"/>
    </source>
</evidence>
<dbReference type="InterPro" id="IPR027417">
    <property type="entry name" value="P-loop_NTPase"/>
</dbReference>
<evidence type="ECO:0000313" key="4">
    <source>
        <dbReference type="Proteomes" id="UP000310353"/>
    </source>
</evidence>
<evidence type="ECO:0000259" key="2">
    <source>
        <dbReference type="Pfam" id="PF00350"/>
    </source>
</evidence>
<accession>A0A4U7BKW5</accession>
<dbReference type="Gene3D" id="3.40.50.300">
    <property type="entry name" value="P-loop containing nucleotide triphosphate hydrolases"/>
    <property type="match status" value="1"/>
</dbReference>
<dbReference type="GO" id="GO:0005524">
    <property type="term" value="F:ATP binding"/>
    <property type="evidence" value="ECO:0007669"/>
    <property type="project" value="UniProtKB-KW"/>
</dbReference>
<feature type="coiled-coil region" evidence="1">
    <location>
        <begin position="672"/>
        <end position="706"/>
    </location>
</feature>
<dbReference type="PANTHER" id="PTHR43681:SF1">
    <property type="entry name" value="SARCALUMENIN"/>
    <property type="match status" value="1"/>
</dbReference>
<sequence>MKELLQKIWQNKLQFLDFNFHFKDKNILDISEIAIILSANKENYEQYFLLKEFKVIFEKIALRVDIFSIQKAQICAINLLKMGFIDKQELSKALQILRKITDNTLILDFIQTIKVQIIDKKKLFLDNFDKLDLIALELCKLSFDENTKQKLEKKINKFRNLEFNIAITGIMNSGKSSLLNALLRQDFLGVSNIPETANLTLISYGLEKEAIVYFWDKCEWEDILKTSSFSKELKEFISKLSSEIDIEKYIKTEGLKQKIQLDELKEFSSAKNKISALIKKIEIKNDLEFLKNNIAIVDTPGLDDVIVQREILTNEYLKESDFLIHLMNASQALTQKDVEFLIHCLLNSRLSKFLIVLTKSDLLKKEELEEVINYTKKSLREKLKNIDKNLVEKIDFLCVSAKMANDFYKGIANEESLKKSGMKEFEAYLFNELYSGEKSKIALEAYKKELFLELNYVLSIYEMQNKLIKENEQGLNQENDQFLLEFDKKERILQKAKEEISNTIMELKNLESGIDNLVLLLAKKLKERLMDELKYFKDKTQKIDINRILSIVDITIKDGINDILREIRFENIKKIEELKEGLALKYDFLRESFDEGFENFKNEISKSIENIFSSDKFVLLKLQIKDIILQKTNLFELEIRLDESINGIFKSFDIGAILKQLDINGAFFAFLNEKLRNYENIQKEKLNNLENLIGEIKDKNADILNSYKVNLEKISRLEQLRMDLLNAN</sequence>
<dbReference type="OrthoDB" id="1100581at2"/>
<dbReference type="EMBL" id="NXMA01000004">
    <property type="protein sequence ID" value="TKX32658.1"/>
    <property type="molecule type" value="Genomic_DNA"/>
</dbReference>
<comment type="caution">
    <text evidence="3">The sequence shown here is derived from an EMBL/GenBank/DDBJ whole genome shotgun (WGS) entry which is preliminary data.</text>
</comment>
<feature type="coiled-coil region" evidence="1">
    <location>
        <begin position="479"/>
        <end position="513"/>
    </location>
</feature>
<dbReference type="Pfam" id="PF00350">
    <property type="entry name" value="Dynamin_N"/>
    <property type="match status" value="1"/>
</dbReference>
<keyword evidence="3" id="KW-0547">Nucleotide-binding</keyword>
<dbReference type="PANTHER" id="PTHR43681">
    <property type="entry name" value="TRANSMEMBRANE GTPASE FZO"/>
    <property type="match status" value="1"/>
</dbReference>
<dbReference type="AlphaFoldDB" id="A0A4U7BKW5"/>
<gene>
    <name evidence="3" type="ORF">CQA76_03270</name>
</gene>